<dbReference type="Gene3D" id="2.60.120.1060">
    <property type="entry name" value="NPCBM/NEW2 domain"/>
    <property type="match status" value="1"/>
</dbReference>
<protein>
    <submittedName>
        <fullName evidence="4">PASTA domain-containing protein</fullName>
    </submittedName>
</protein>
<dbReference type="PROSITE" id="PS00018">
    <property type="entry name" value="EF_HAND_1"/>
    <property type="match status" value="1"/>
</dbReference>
<dbReference type="InterPro" id="IPR013222">
    <property type="entry name" value="Glyco_hyd_98_carb-bd"/>
</dbReference>
<proteinExistence type="predicted"/>
<keyword evidence="2" id="KW-0732">Signal</keyword>
<comment type="caution">
    <text evidence="4">The sequence shown here is derived from an EMBL/GenBank/DDBJ whole genome shotgun (WGS) entry which is preliminary data.</text>
</comment>
<evidence type="ECO:0000259" key="3">
    <source>
        <dbReference type="PROSITE" id="PS51178"/>
    </source>
</evidence>
<dbReference type="SMART" id="SM00740">
    <property type="entry name" value="PASTA"/>
    <property type="match status" value="2"/>
</dbReference>
<evidence type="ECO:0000313" key="4">
    <source>
        <dbReference type="EMBL" id="MFD1246581.1"/>
    </source>
</evidence>
<feature type="compositionally biased region" description="Low complexity" evidence="1">
    <location>
        <begin position="37"/>
        <end position="54"/>
    </location>
</feature>
<dbReference type="RefSeq" id="WP_367920031.1">
    <property type="nucleotide sequence ID" value="NZ_BAABAC010000025.1"/>
</dbReference>
<feature type="chain" id="PRO_5047108680" evidence="2">
    <location>
        <begin position="21"/>
        <end position="325"/>
    </location>
</feature>
<sequence length="325" mass="33178">MRHRRTVRAFAGIAGIAVLAALTAGCGGGDKSEKASADTLPSSSTAASPSTTESVGTMPDLSGLTEDEARAQLLDLGVDDADIVTAAQESLLDPGLVVGSVPGAGNAITGTITLKIAGPVGPVPDFAGQQVSDVQAWAEERGITFTEEAVPDAEKADGEVLSSTPSAGQEATSEIVVKVARTPSTKSVYLTEDLNGTYCNGDAGETFIDGDPYDGSYAQPEGDNCVFEFDLGRDWSRLTGIVGFTDTSDSGTRMRVQIKVDGTSKLNQVIDFGKKPLHLDVDVSGGLRLSIELSDVSGSGTVGFGDLQLVGAGKGADLGSTESAG</sequence>
<organism evidence="4 5">
    <name type="scientific">Nocardioides ginsengisoli</name>
    <dbReference type="NCBI Taxonomy" id="363868"/>
    <lineage>
        <taxon>Bacteria</taxon>
        <taxon>Bacillati</taxon>
        <taxon>Actinomycetota</taxon>
        <taxon>Actinomycetes</taxon>
        <taxon>Propionibacteriales</taxon>
        <taxon>Nocardioidaceae</taxon>
        <taxon>Nocardioides</taxon>
    </lineage>
</organism>
<evidence type="ECO:0000313" key="5">
    <source>
        <dbReference type="Proteomes" id="UP001597229"/>
    </source>
</evidence>
<dbReference type="CDD" id="cd06577">
    <property type="entry name" value="PASTA_pknB"/>
    <property type="match status" value="2"/>
</dbReference>
<evidence type="ECO:0000256" key="1">
    <source>
        <dbReference type="SAM" id="MobiDB-lite"/>
    </source>
</evidence>
<gene>
    <name evidence="4" type="ORF">ACFQ3F_02150</name>
</gene>
<dbReference type="Proteomes" id="UP001597229">
    <property type="component" value="Unassembled WGS sequence"/>
</dbReference>
<keyword evidence="5" id="KW-1185">Reference proteome</keyword>
<dbReference type="Gene3D" id="3.30.10.20">
    <property type="match status" value="2"/>
</dbReference>
<name>A0ABW3VV40_9ACTN</name>
<dbReference type="PROSITE" id="PS51257">
    <property type="entry name" value="PROKAR_LIPOPROTEIN"/>
    <property type="match status" value="1"/>
</dbReference>
<dbReference type="Pfam" id="PF03793">
    <property type="entry name" value="PASTA"/>
    <property type="match status" value="2"/>
</dbReference>
<dbReference type="Pfam" id="PF08305">
    <property type="entry name" value="NPCBM"/>
    <property type="match status" value="1"/>
</dbReference>
<feature type="domain" description="PASTA" evidence="3">
    <location>
        <begin position="52"/>
        <end position="118"/>
    </location>
</feature>
<feature type="signal peptide" evidence="2">
    <location>
        <begin position="1"/>
        <end position="20"/>
    </location>
</feature>
<feature type="domain" description="PASTA" evidence="3">
    <location>
        <begin position="121"/>
        <end position="181"/>
    </location>
</feature>
<feature type="region of interest" description="Disordered" evidence="1">
    <location>
        <begin position="30"/>
        <end position="62"/>
    </location>
</feature>
<dbReference type="InterPro" id="IPR018247">
    <property type="entry name" value="EF_Hand_1_Ca_BS"/>
</dbReference>
<reference evidence="5" key="1">
    <citation type="journal article" date="2019" name="Int. J. Syst. Evol. Microbiol.">
        <title>The Global Catalogue of Microorganisms (GCM) 10K type strain sequencing project: providing services to taxonomists for standard genome sequencing and annotation.</title>
        <authorList>
            <consortium name="The Broad Institute Genomics Platform"/>
            <consortium name="The Broad Institute Genome Sequencing Center for Infectious Disease"/>
            <person name="Wu L."/>
            <person name="Ma J."/>
        </authorList>
    </citation>
    <scope>NUCLEOTIDE SEQUENCE [LARGE SCALE GENOMIC DNA]</scope>
    <source>
        <strain evidence="5">CCUG 52478</strain>
    </source>
</reference>
<dbReference type="SUPFAM" id="SSF49785">
    <property type="entry name" value="Galactose-binding domain-like"/>
    <property type="match status" value="1"/>
</dbReference>
<evidence type="ECO:0000256" key="2">
    <source>
        <dbReference type="SAM" id="SignalP"/>
    </source>
</evidence>
<accession>A0ABW3VV40</accession>
<dbReference type="EMBL" id="JBHTLX010000004">
    <property type="protein sequence ID" value="MFD1246581.1"/>
    <property type="molecule type" value="Genomic_DNA"/>
</dbReference>
<dbReference type="InterPro" id="IPR005543">
    <property type="entry name" value="PASTA_dom"/>
</dbReference>
<dbReference type="InterPro" id="IPR008979">
    <property type="entry name" value="Galactose-bd-like_sf"/>
</dbReference>
<dbReference type="InterPro" id="IPR038637">
    <property type="entry name" value="NPCBM_sf"/>
</dbReference>
<dbReference type="PROSITE" id="PS51178">
    <property type="entry name" value="PASTA"/>
    <property type="match status" value="2"/>
</dbReference>